<dbReference type="eggNOG" id="ENOG5033P5Y">
    <property type="taxonomic scope" value="Bacteria"/>
</dbReference>
<dbReference type="STRING" id="1683.Bang102_001980"/>
<dbReference type="HOGENOM" id="CLU_377534_0_0_11"/>
<evidence type="ECO:0000256" key="2">
    <source>
        <dbReference type="SAM" id="SignalP"/>
    </source>
</evidence>
<feature type="chain" id="PRO_5009950660" evidence="2">
    <location>
        <begin position="30"/>
        <end position="723"/>
    </location>
</feature>
<evidence type="ECO:0000313" key="4">
    <source>
        <dbReference type="Proteomes" id="UP000006408"/>
    </source>
</evidence>
<sequence length="723" mass="76917">MLRRSIIGILSAVLFIACGLVCMPSQAFAAQSQTAASTGTQHRQVLSLSEATAVVTDTSGYHLKVTITNTDSQQWQAGRLSLNINSDYTFTSRTDMQEWAQSQNMIPAPNELGSVAVPALAPGQSTTVAINAKADNAALTSIMTWGPKPLLAVYAHDDENVELRSFLTRSSAGLAAAQTPAMQITMVAPLSSSHWQVSNEALTAMVNNPVVSNSGNGQTTADAASSGEYGKNDNAAVTLNSNHTRFDRSLSDVLSRHSALQVIADPTYLNALNMPPKVSALMQPAAFDITAYAADGSTQRYANAGVQNSMWNAKASLTQYRNAIGDNNATIGTVAWQGKGHWTMDALTEARRHGYSAVISTADFEPSASDTVRTGTNVVTTDAGDITVLVEQRELSNLAQGSATSRKARAESSEAGRLARFVAQSAFYQMEQPYTQRNLLVNFGFNADAATLNSFMSAVESSPWLQATDLQTLCAATPLASGDDAQANVPRESDIGKDDAAFIDSAIAALSASRSDIIRFRDNIMKPDTTATHDRDNASTSDDRGTWINRILNAQSTMALRAFTADDSDAALPNAMVSGAQQLSGIVMNSIALTPSEAVTMVSETATMPVTVRNSTPFPAQVTVSSITDSSEIATSRRTTITVPAHAETQTTFRLRAATSGSAIASIALEDRVGVRFGQMQQTSISCILKISDMTGFIIIAAAVVLGLLGLWRQFHRKKDPDE</sequence>
<keyword evidence="1" id="KW-1133">Transmembrane helix</keyword>
<name>C4FD57_9BIFI</name>
<gene>
    <name evidence="3" type="ORF">BIFANG_02240</name>
</gene>
<evidence type="ECO:0000313" key="3">
    <source>
        <dbReference type="EMBL" id="EEP21844.1"/>
    </source>
</evidence>
<keyword evidence="2" id="KW-0732">Signal</keyword>
<comment type="caution">
    <text evidence="3">The sequence shown here is derived from an EMBL/GenBank/DDBJ whole genome shotgun (WGS) entry which is preliminary data.</text>
</comment>
<dbReference type="KEGG" id="bang:BBAG_1574"/>
<feature type="transmembrane region" description="Helical" evidence="1">
    <location>
        <begin position="694"/>
        <end position="712"/>
    </location>
</feature>
<dbReference type="Pfam" id="PF19516">
    <property type="entry name" value="DUF6049"/>
    <property type="match status" value="1"/>
</dbReference>
<keyword evidence="1" id="KW-0812">Transmembrane</keyword>
<evidence type="ECO:0000256" key="1">
    <source>
        <dbReference type="SAM" id="Phobius"/>
    </source>
</evidence>
<dbReference type="InterPro" id="IPR046112">
    <property type="entry name" value="DUF6049"/>
</dbReference>
<feature type="signal peptide" evidence="2">
    <location>
        <begin position="1"/>
        <end position="29"/>
    </location>
</feature>
<keyword evidence="1" id="KW-0472">Membrane</keyword>
<dbReference type="EMBL" id="ABYS02000003">
    <property type="protein sequence ID" value="EEP21844.1"/>
    <property type="molecule type" value="Genomic_DNA"/>
</dbReference>
<accession>C4FD57</accession>
<reference evidence="3" key="1">
    <citation type="submission" date="2009-04" db="EMBL/GenBank/DDBJ databases">
        <authorList>
            <person name="Weinstock G."/>
            <person name="Sodergren E."/>
            <person name="Clifton S."/>
            <person name="Fulton L."/>
            <person name="Fulton B."/>
            <person name="Courtney L."/>
            <person name="Fronick C."/>
            <person name="Harrison M."/>
            <person name="Strong C."/>
            <person name="Farmer C."/>
            <person name="Delahaunty K."/>
            <person name="Markovic C."/>
            <person name="Hall O."/>
            <person name="Minx P."/>
            <person name="Tomlinson C."/>
            <person name="Mitreva M."/>
            <person name="Nelson J."/>
            <person name="Hou S."/>
            <person name="Wollam A."/>
            <person name="Pepin K.H."/>
            <person name="Johnson M."/>
            <person name="Bhonagiri V."/>
            <person name="Nash W.E."/>
            <person name="Warren W."/>
            <person name="Chinwalla A."/>
            <person name="Mardis E.R."/>
            <person name="Wilson R.K."/>
        </authorList>
    </citation>
    <scope>NUCLEOTIDE SEQUENCE [LARGE SCALE GENOMIC DNA]</scope>
    <source>
        <strain evidence="3">DSM 20098</strain>
    </source>
</reference>
<proteinExistence type="predicted"/>
<dbReference type="Proteomes" id="UP000006408">
    <property type="component" value="Unassembled WGS sequence"/>
</dbReference>
<organism evidence="3 4">
    <name type="scientific">Bifidobacterium angulatum DSM 20098 = JCM 7096</name>
    <dbReference type="NCBI Taxonomy" id="518635"/>
    <lineage>
        <taxon>Bacteria</taxon>
        <taxon>Bacillati</taxon>
        <taxon>Actinomycetota</taxon>
        <taxon>Actinomycetes</taxon>
        <taxon>Bifidobacteriales</taxon>
        <taxon>Bifidobacteriaceae</taxon>
        <taxon>Bifidobacterium</taxon>
    </lineage>
</organism>
<dbReference type="AlphaFoldDB" id="C4FD57"/>
<dbReference type="PROSITE" id="PS51257">
    <property type="entry name" value="PROKAR_LIPOPROTEIN"/>
    <property type="match status" value="1"/>
</dbReference>
<dbReference type="PATRIC" id="fig|518635.17.peg.1656"/>
<keyword evidence="4" id="KW-1185">Reference proteome</keyword>
<protein>
    <submittedName>
        <fullName evidence="3">Uncharacterized protein</fullName>
    </submittedName>
</protein>